<dbReference type="PANTHER" id="PTHR23334:SF20">
    <property type="entry name" value="BASIC LEUCINE ZIPPER 24"/>
    <property type="match status" value="1"/>
</dbReference>
<sequence length="121" mass="14037">MTRTKKGGGGPSREHQMRREKNNEAVAKCRQRKRHANEVKEEQCNQLREENRRLESELENLQKQLETFKELFIKLNTPVDPNVGQRPEVQQLISLLKSGAQDSSTTSSQDLELLRILQNIQ</sequence>
<gene>
    <name evidence="2" type="ORF">CTOB1V02_LOCUS9006</name>
</gene>
<organism evidence="2">
    <name type="scientific">Cyprideis torosa</name>
    <dbReference type="NCBI Taxonomy" id="163714"/>
    <lineage>
        <taxon>Eukaryota</taxon>
        <taxon>Metazoa</taxon>
        <taxon>Ecdysozoa</taxon>
        <taxon>Arthropoda</taxon>
        <taxon>Crustacea</taxon>
        <taxon>Oligostraca</taxon>
        <taxon>Ostracoda</taxon>
        <taxon>Podocopa</taxon>
        <taxon>Podocopida</taxon>
        <taxon>Cytherocopina</taxon>
        <taxon>Cytheroidea</taxon>
        <taxon>Cytherideidae</taxon>
        <taxon>Cyprideis</taxon>
    </lineage>
</organism>
<reference evidence="2" key="1">
    <citation type="submission" date="2020-11" db="EMBL/GenBank/DDBJ databases">
        <authorList>
            <person name="Tran Van P."/>
        </authorList>
    </citation>
    <scope>NUCLEOTIDE SEQUENCE</scope>
</reference>
<dbReference type="EMBL" id="OB663226">
    <property type="protein sequence ID" value="CAD7231152.1"/>
    <property type="molecule type" value="Genomic_DNA"/>
</dbReference>
<feature type="compositionally biased region" description="Basic and acidic residues" evidence="1">
    <location>
        <begin position="12"/>
        <end position="23"/>
    </location>
</feature>
<protein>
    <submittedName>
        <fullName evidence="2">Uncharacterized protein</fullName>
    </submittedName>
</protein>
<dbReference type="PANTHER" id="PTHR23334">
    <property type="entry name" value="CCAAT/ENHANCER BINDING PROTEIN"/>
    <property type="match status" value="1"/>
</dbReference>
<dbReference type="GO" id="GO:0006351">
    <property type="term" value="P:DNA-templated transcription"/>
    <property type="evidence" value="ECO:0007669"/>
    <property type="project" value="InterPro"/>
</dbReference>
<name>A0A7R8WGB0_9CRUS</name>
<accession>A0A7R8WGB0</accession>
<dbReference type="GO" id="GO:0000978">
    <property type="term" value="F:RNA polymerase II cis-regulatory region sequence-specific DNA binding"/>
    <property type="evidence" value="ECO:0007669"/>
    <property type="project" value="TreeGrafter"/>
</dbReference>
<dbReference type="InterPro" id="IPR046347">
    <property type="entry name" value="bZIP_sf"/>
</dbReference>
<dbReference type="GO" id="GO:0000981">
    <property type="term" value="F:DNA-binding transcription factor activity, RNA polymerase II-specific"/>
    <property type="evidence" value="ECO:0007669"/>
    <property type="project" value="TreeGrafter"/>
</dbReference>
<evidence type="ECO:0000313" key="2">
    <source>
        <dbReference type="EMBL" id="CAD7231152.1"/>
    </source>
</evidence>
<feature type="region of interest" description="Disordered" evidence="1">
    <location>
        <begin position="1"/>
        <end position="44"/>
    </location>
</feature>
<dbReference type="Pfam" id="PF07716">
    <property type="entry name" value="bZIP_2"/>
    <property type="match status" value="1"/>
</dbReference>
<dbReference type="PROSITE" id="PS50217">
    <property type="entry name" value="BZIP"/>
    <property type="match status" value="1"/>
</dbReference>
<proteinExistence type="predicted"/>
<dbReference type="SMART" id="SM00338">
    <property type="entry name" value="BRLZ"/>
    <property type="match status" value="1"/>
</dbReference>
<dbReference type="InterPro" id="IPR004827">
    <property type="entry name" value="bZIP"/>
</dbReference>
<dbReference type="SUPFAM" id="SSF57959">
    <property type="entry name" value="Leucine zipper domain"/>
    <property type="match status" value="1"/>
</dbReference>
<dbReference type="AlphaFoldDB" id="A0A7R8WGB0"/>
<dbReference type="Gene3D" id="1.20.5.170">
    <property type="match status" value="1"/>
</dbReference>
<dbReference type="InterPro" id="IPR031106">
    <property type="entry name" value="C/EBP"/>
</dbReference>
<evidence type="ECO:0000256" key="1">
    <source>
        <dbReference type="SAM" id="MobiDB-lite"/>
    </source>
</evidence>